<dbReference type="PRINTS" id="PR00463">
    <property type="entry name" value="EP450I"/>
</dbReference>
<reference evidence="8 9" key="1">
    <citation type="submission" date="2018-02" db="EMBL/GenBank/DDBJ databases">
        <title>The genomes of Aspergillus section Nigri reveals drivers in fungal speciation.</title>
        <authorList>
            <consortium name="DOE Joint Genome Institute"/>
            <person name="Vesth T.C."/>
            <person name="Nybo J."/>
            <person name="Theobald S."/>
            <person name="Brandl J."/>
            <person name="Frisvad J.C."/>
            <person name="Nielsen K.F."/>
            <person name="Lyhne E.K."/>
            <person name="Kogle M.E."/>
            <person name="Kuo A."/>
            <person name="Riley R."/>
            <person name="Clum A."/>
            <person name="Nolan M."/>
            <person name="Lipzen A."/>
            <person name="Salamov A."/>
            <person name="Henrissat B."/>
            <person name="Wiebenga A."/>
            <person name="De vries R.P."/>
            <person name="Grigoriev I.V."/>
            <person name="Mortensen U.H."/>
            <person name="Andersen M.R."/>
            <person name="Baker S.E."/>
        </authorList>
    </citation>
    <scope>NUCLEOTIDE SEQUENCE [LARGE SCALE GENOMIC DNA]</scope>
    <source>
        <strain evidence="8 9">CBS 121593</strain>
    </source>
</reference>
<dbReference type="PANTHER" id="PTHR46300">
    <property type="entry name" value="P450, PUTATIVE (EUROFUNG)-RELATED-RELATED"/>
    <property type="match status" value="1"/>
</dbReference>
<dbReference type="OrthoDB" id="2789670at2759"/>
<organism evidence="8 9">
    <name type="scientific">Aspergillus ibericus CBS 121593</name>
    <dbReference type="NCBI Taxonomy" id="1448316"/>
    <lineage>
        <taxon>Eukaryota</taxon>
        <taxon>Fungi</taxon>
        <taxon>Dikarya</taxon>
        <taxon>Ascomycota</taxon>
        <taxon>Pezizomycotina</taxon>
        <taxon>Eurotiomycetes</taxon>
        <taxon>Eurotiomycetidae</taxon>
        <taxon>Eurotiales</taxon>
        <taxon>Aspergillaceae</taxon>
        <taxon>Aspergillus</taxon>
        <taxon>Aspergillus subgen. Circumdati</taxon>
    </lineage>
</organism>
<keyword evidence="4" id="KW-0479">Metal-binding</keyword>
<keyword evidence="7" id="KW-0503">Monooxygenase</keyword>
<name>A0A395HEA9_9EURO</name>
<keyword evidence="3" id="KW-0349">Heme</keyword>
<dbReference type="SUPFAM" id="SSF48264">
    <property type="entry name" value="Cytochrome P450"/>
    <property type="match status" value="1"/>
</dbReference>
<dbReference type="GO" id="GO:0016705">
    <property type="term" value="F:oxidoreductase activity, acting on paired donors, with incorporation or reduction of molecular oxygen"/>
    <property type="evidence" value="ECO:0007669"/>
    <property type="project" value="InterPro"/>
</dbReference>
<comment type="cofactor">
    <cofactor evidence="1">
        <name>heme</name>
        <dbReference type="ChEBI" id="CHEBI:30413"/>
    </cofactor>
</comment>
<evidence type="ECO:0000256" key="5">
    <source>
        <dbReference type="ARBA" id="ARBA00023002"/>
    </source>
</evidence>
<evidence type="ECO:0000256" key="7">
    <source>
        <dbReference type="ARBA" id="ARBA00023033"/>
    </source>
</evidence>
<dbReference type="VEuPathDB" id="FungiDB:BO80DRAFT_499396"/>
<dbReference type="InterPro" id="IPR001128">
    <property type="entry name" value="Cyt_P450"/>
</dbReference>
<evidence type="ECO:0000313" key="8">
    <source>
        <dbReference type="EMBL" id="RAL04564.1"/>
    </source>
</evidence>
<keyword evidence="9" id="KW-1185">Reference proteome</keyword>
<dbReference type="PANTHER" id="PTHR46300:SF7">
    <property type="entry name" value="P450, PUTATIVE (EUROFUNG)-RELATED"/>
    <property type="match status" value="1"/>
</dbReference>
<dbReference type="Proteomes" id="UP000249402">
    <property type="component" value="Unassembled WGS sequence"/>
</dbReference>
<accession>A0A395HEA9</accession>
<comment type="similarity">
    <text evidence="2">Belongs to the cytochrome P450 family.</text>
</comment>
<evidence type="ECO:0000256" key="4">
    <source>
        <dbReference type="ARBA" id="ARBA00022723"/>
    </source>
</evidence>
<dbReference type="AlphaFoldDB" id="A0A395HEA9"/>
<keyword evidence="5" id="KW-0560">Oxidoreductase</keyword>
<proteinExistence type="inferred from homology"/>
<dbReference type="Gene3D" id="1.10.630.10">
    <property type="entry name" value="Cytochrome P450"/>
    <property type="match status" value="1"/>
</dbReference>
<evidence type="ECO:0000313" key="9">
    <source>
        <dbReference type="Proteomes" id="UP000249402"/>
    </source>
</evidence>
<dbReference type="EMBL" id="KZ824423">
    <property type="protein sequence ID" value="RAL04564.1"/>
    <property type="molecule type" value="Genomic_DNA"/>
</dbReference>
<gene>
    <name evidence="8" type="ORF">BO80DRAFT_499396</name>
</gene>
<dbReference type="InterPro" id="IPR002401">
    <property type="entry name" value="Cyt_P450_E_grp-I"/>
</dbReference>
<sequence length="291" mass="32648">MAATIIVIALVGLPLLFLLRHLRQEPSLPLPSGPKGKPIFQERYGISLRQPYSYVLDLTPPGPISSITILGQTMILLHDARMAVELLEKRFSNYSSPTSSSLCRRDDDVLALQPYNGRFRAYRKAMHQILGTTSLVAKFNPLQELEARRFVQRFLDDPADWVQHIKTSEWDREAGAIILQIAYGHTLGRAWRAQLLATMETPYRMVQERMANGTQGPSYLSALLEKKESLTEEEELIAKWSAGSLFTGGADTTVSTIMAFFLAMSLHPDVQVKAQEEIDRVLGPHVHLHAV</sequence>
<dbReference type="GeneID" id="37229049"/>
<dbReference type="STRING" id="1448316.A0A395HEA9"/>
<dbReference type="Pfam" id="PF00067">
    <property type="entry name" value="p450"/>
    <property type="match status" value="1"/>
</dbReference>
<dbReference type="InterPro" id="IPR050364">
    <property type="entry name" value="Cytochrome_P450_fung"/>
</dbReference>
<evidence type="ECO:0000256" key="6">
    <source>
        <dbReference type="ARBA" id="ARBA00023004"/>
    </source>
</evidence>
<dbReference type="RefSeq" id="XP_025578891.1">
    <property type="nucleotide sequence ID" value="XM_025724184.1"/>
</dbReference>
<evidence type="ECO:0000256" key="2">
    <source>
        <dbReference type="ARBA" id="ARBA00010617"/>
    </source>
</evidence>
<protein>
    <submittedName>
        <fullName evidence="8">Cytochrome P450</fullName>
    </submittedName>
</protein>
<evidence type="ECO:0000256" key="1">
    <source>
        <dbReference type="ARBA" id="ARBA00001971"/>
    </source>
</evidence>
<evidence type="ECO:0000256" key="3">
    <source>
        <dbReference type="ARBA" id="ARBA00022617"/>
    </source>
</evidence>
<dbReference type="InterPro" id="IPR036396">
    <property type="entry name" value="Cyt_P450_sf"/>
</dbReference>
<dbReference type="GO" id="GO:0004497">
    <property type="term" value="F:monooxygenase activity"/>
    <property type="evidence" value="ECO:0007669"/>
    <property type="project" value="UniProtKB-KW"/>
</dbReference>
<dbReference type="GO" id="GO:0005506">
    <property type="term" value="F:iron ion binding"/>
    <property type="evidence" value="ECO:0007669"/>
    <property type="project" value="InterPro"/>
</dbReference>
<keyword evidence="6" id="KW-0408">Iron</keyword>
<dbReference type="GO" id="GO:0020037">
    <property type="term" value="F:heme binding"/>
    <property type="evidence" value="ECO:0007669"/>
    <property type="project" value="InterPro"/>
</dbReference>